<name>Q256E7_CHLFF</name>
<dbReference type="InterPro" id="IPR045584">
    <property type="entry name" value="Pilin-like"/>
</dbReference>
<gene>
    <name evidence="1" type="primary">omp02</name>
    <name evidence="1" type="ordered locus">CF0069</name>
</gene>
<dbReference type="Proteomes" id="UP000001260">
    <property type="component" value="Chromosome"/>
</dbReference>
<keyword evidence="2" id="KW-1185">Reference proteome</keyword>
<evidence type="ECO:0000313" key="1">
    <source>
        <dbReference type="EMBL" id="BAE80841.1"/>
    </source>
</evidence>
<dbReference type="Gene3D" id="3.30.700.10">
    <property type="entry name" value="Glycoprotein, Type 4 Pilin"/>
    <property type="match status" value="1"/>
</dbReference>
<protein>
    <submittedName>
        <fullName evidence="1">Outer membrane protein</fullName>
    </submittedName>
</protein>
<evidence type="ECO:0000313" key="2">
    <source>
        <dbReference type="Proteomes" id="UP000001260"/>
    </source>
</evidence>
<dbReference type="eggNOG" id="COG2165">
    <property type="taxonomic scope" value="Bacteria"/>
</dbReference>
<reference evidence="1 2" key="1">
    <citation type="journal article" date="2006" name="DNA Res.">
        <title>Genome sequence of the cat pathogen, Chlamydophila felis.</title>
        <authorList>
            <person name="Azuma Y."/>
            <person name="Hirakawa H."/>
            <person name="Yamashita A."/>
            <person name="Cai Y."/>
            <person name="Rahman M.A."/>
            <person name="Suzuki H."/>
            <person name="Mitaku S."/>
            <person name="Toh H."/>
            <person name="Goto S."/>
            <person name="Murakami T."/>
            <person name="Sugi K."/>
            <person name="Hayashi H."/>
            <person name="Fukushi H."/>
            <person name="Hattori M."/>
            <person name="Kuhara S."/>
            <person name="Shirai M."/>
        </authorList>
    </citation>
    <scope>NUCLEOTIDE SEQUENCE [LARGE SCALE GENOMIC DNA]</scope>
    <source>
        <strain evidence="1 2">Fe/C-56</strain>
    </source>
</reference>
<dbReference type="NCBIfam" id="TIGR02532">
    <property type="entry name" value="IV_pilin_GFxxxE"/>
    <property type="match status" value="1"/>
</dbReference>
<organism evidence="1 2">
    <name type="scientific">Chlamydia felis (strain Fe/C-56)</name>
    <name type="common">Chlamydophila felis</name>
    <dbReference type="NCBI Taxonomy" id="264202"/>
    <lineage>
        <taxon>Bacteria</taxon>
        <taxon>Pseudomonadati</taxon>
        <taxon>Chlamydiota</taxon>
        <taxon>Chlamydiia</taxon>
        <taxon>Chlamydiales</taxon>
        <taxon>Chlamydiaceae</taxon>
        <taxon>Chlamydia/Chlamydophila group</taxon>
        <taxon>Chlamydia</taxon>
    </lineage>
</organism>
<proteinExistence type="predicted"/>
<dbReference type="InterPro" id="IPR012902">
    <property type="entry name" value="N_methyl_site"/>
</dbReference>
<dbReference type="STRING" id="264202.CF0069"/>
<dbReference type="SUPFAM" id="SSF54523">
    <property type="entry name" value="Pili subunits"/>
    <property type="match status" value="1"/>
</dbReference>
<dbReference type="KEGG" id="cfe:CF0069"/>
<dbReference type="AlphaFoldDB" id="Q256E7"/>
<dbReference type="EMBL" id="AP006861">
    <property type="protein sequence ID" value="BAE80841.1"/>
    <property type="molecule type" value="Genomic_DNA"/>
</dbReference>
<sequence length="130" mass="14340">MGQKIMKKQRRKQSITLIEMMVVITLIGIVGGALAFNMRGSIQKGKVFQSEQNCAKVYDILMMEYASGGASLREIVDQKESVLDGAAWCKDGKKLLKDAWGEDIVVKVNDKGDDLIVFSQRALGTNSKRG</sequence>
<dbReference type="HOGENOM" id="CLU_156557_0_0_0"/>
<accession>Q256E7</accession>
<dbReference type="Pfam" id="PF07963">
    <property type="entry name" value="N_methyl"/>
    <property type="match status" value="1"/>
</dbReference>